<dbReference type="CDD" id="cd00082">
    <property type="entry name" value="HisKA"/>
    <property type="match status" value="1"/>
</dbReference>
<accession>A0ABR7N939</accession>
<feature type="domain" description="Histidine kinase" evidence="9">
    <location>
        <begin position="205"/>
        <end position="422"/>
    </location>
</feature>
<dbReference type="Proteomes" id="UP000657421">
    <property type="component" value="Unassembled WGS sequence"/>
</dbReference>
<evidence type="ECO:0000256" key="7">
    <source>
        <dbReference type="ARBA" id="ARBA00023012"/>
    </source>
</evidence>
<comment type="caution">
    <text evidence="10">The sequence shown here is derived from an EMBL/GenBank/DDBJ whole genome shotgun (WGS) entry which is preliminary data.</text>
</comment>
<dbReference type="Gene3D" id="1.10.287.130">
    <property type="match status" value="1"/>
</dbReference>
<comment type="catalytic activity">
    <reaction evidence="1">
        <text>ATP + protein L-histidine = ADP + protein N-phospho-L-histidine.</text>
        <dbReference type="EC" id="2.7.13.3"/>
    </reaction>
</comment>
<organism evidence="10 11">
    <name type="scientific">Jingyaoa shaoxingensis</name>
    <dbReference type="NCBI Taxonomy" id="2763671"/>
    <lineage>
        <taxon>Bacteria</taxon>
        <taxon>Bacillati</taxon>
        <taxon>Bacillota</taxon>
        <taxon>Clostridia</taxon>
        <taxon>Lachnospirales</taxon>
        <taxon>Lachnospiraceae</taxon>
        <taxon>Jingyaoa</taxon>
    </lineage>
</organism>
<feature type="transmembrane region" description="Helical" evidence="8">
    <location>
        <begin position="159"/>
        <end position="177"/>
    </location>
</feature>
<dbReference type="GO" id="GO:0016301">
    <property type="term" value="F:kinase activity"/>
    <property type="evidence" value="ECO:0007669"/>
    <property type="project" value="UniProtKB-KW"/>
</dbReference>
<keyword evidence="8" id="KW-0472">Membrane</keyword>
<dbReference type="RefSeq" id="WP_249307934.1">
    <property type="nucleotide sequence ID" value="NZ_JACRSZ010000006.1"/>
</dbReference>
<dbReference type="SUPFAM" id="SSF47384">
    <property type="entry name" value="Homodimeric domain of signal transducing histidine kinase"/>
    <property type="match status" value="1"/>
</dbReference>
<name>A0ABR7N939_9FIRM</name>
<keyword evidence="7" id="KW-0902">Two-component regulatory system</keyword>
<dbReference type="Pfam" id="PF00512">
    <property type="entry name" value="HisKA"/>
    <property type="match status" value="1"/>
</dbReference>
<proteinExistence type="predicted"/>
<reference evidence="10 11" key="1">
    <citation type="submission" date="2020-08" db="EMBL/GenBank/DDBJ databases">
        <title>Genome public.</title>
        <authorList>
            <person name="Liu C."/>
            <person name="Sun Q."/>
        </authorList>
    </citation>
    <scope>NUCLEOTIDE SEQUENCE [LARGE SCALE GENOMIC DNA]</scope>
    <source>
        <strain evidence="10 11">NSJ-46</strain>
    </source>
</reference>
<dbReference type="Gene3D" id="3.30.565.10">
    <property type="entry name" value="Histidine kinase-like ATPase, C-terminal domain"/>
    <property type="match status" value="1"/>
</dbReference>
<evidence type="ECO:0000256" key="5">
    <source>
        <dbReference type="ARBA" id="ARBA00022679"/>
    </source>
</evidence>
<dbReference type="PANTHER" id="PTHR45453">
    <property type="entry name" value="PHOSPHATE REGULON SENSOR PROTEIN PHOR"/>
    <property type="match status" value="1"/>
</dbReference>
<dbReference type="InterPro" id="IPR005467">
    <property type="entry name" value="His_kinase_dom"/>
</dbReference>
<gene>
    <name evidence="10" type="ORF">H8716_07400</name>
</gene>
<dbReference type="InterPro" id="IPR003594">
    <property type="entry name" value="HATPase_dom"/>
</dbReference>
<dbReference type="Pfam" id="PF02518">
    <property type="entry name" value="HATPase_c"/>
    <property type="match status" value="1"/>
</dbReference>
<dbReference type="InterPro" id="IPR004358">
    <property type="entry name" value="Sig_transdc_His_kin-like_C"/>
</dbReference>
<evidence type="ECO:0000313" key="10">
    <source>
        <dbReference type="EMBL" id="MBC8572906.1"/>
    </source>
</evidence>
<evidence type="ECO:0000313" key="11">
    <source>
        <dbReference type="Proteomes" id="UP000657421"/>
    </source>
</evidence>
<sequence length="425" mass="49360">MKKKGTKRTPEKRALTLAIAFVLVIVLYALGCSPCYIGLKTRILHQFYNELQQIELADLDDDDIENLNEFQKEKFEVMVVNDVFKPVYTTKNAVPEDYVKKRIENKLDKFDGKATVEKRNLESRQVLVMRGKLTQDGHDYYVYVRKDVQSGLDIMQGTVWYFTACLTIITILGYLGMKKDGEKQQTRSRKADYRLMESQREFVANISHELKTPLAVVSSQVEMLEIGEDKIDRPYYYASIREELDKMSKMVGELLDFSMLDNQMNAMEISKVNVSEMLEYLLLRYDAMFRKNEIKVNSDLAANCYVYGNRMYLERAVNNYLMNAFQHTQQGKQITVTLRREKQSLYLEVCNDGEPIREDQMERIWDSFYTSSKKKNPSAEGGKNIGLGLFVVRKIVEKHKGSCGVENRSEGVAFWIRLPLIKENK</sequence>
<comment type="subcellular location">
    <subcellularLocation>
        <location evidence="2">Membrane</location>
    </subcellularLocation>
</comment>
<dbReference type="PROSITE" id="PS50109">
    <property type="entry name" value="HIS_KIN"/>
    <property type="match status" value="1"/>
</dbReference>
<dbReference type="SUPFAM" id="SSF55874">
    <property type="entry name" value="ATPase domain of HSP90 chaperone/DNA topoisomerase II/histidine kinase"/>
    <property type="match status" value="1"/>
</dbReference>
<dbReference type="InterPro" id="IPR050351">
    <property type="entry name" value="BphY/WalK/GraS-like"/>
</dbReference>
<dbReference type="PRINTS" id="PR00344">
    <property type="entry name" value="BCTRLSENSOR"/>
</dbReference>
<keyword evidence="8" id="KW-1133">Transmembrane helix</keyword>
<dbReference type="InterPro" id="IPR036097">
    <property type="entry name" value="HisK_dim/P_sf"/>
</dbReference>
<dbReference type="InterPro" id="IPR003661">
    <property type="entry name" value="HisK_dim/P_dom"/>
</dbReference>
<keyword evidence="11" id="KW-1185">Reference proteome</keyword>
<keyword evidence="6 10" id="KW-0418">Kinase</keyword>
<dbReference type="PANTHER" id="PTHR45453:SF1">
    <property type="entry name" value="PHOSPHATE REGULON SENSOR PROTEIN PHOR"/>
    <property type="match status" value="1"/>
</dbReference>
<evidence type="ECO:0000256" key="1">
    <source>
        <dbReference type="ARBA" id="ARBA00000085"/>
    </source>
</evidence>
<evidence type="ECO:0000256" key="3">
    <source>
        <dbReference type="ARBA" id="ARBA00012438"/>
    </source>
</evidence>
<evidence type="ECO:0000256" key="8">
    <source>
        <dbReference type="SAM" id="Phobius"/>
    </source>
</evidence>
<evidence type="ECO:0000256" key="2">
    <source>
        <dbReference type="ARBA" id="ARBA00004370"/>
    </source>
</evidence>
<protein>
    <recommendedName>
        <fullName evidence="3">histidine kinase</fullName>
        <ecNumber evidence="3">2.7.13.3</ecNumber>
    </recommendedName>
</protein>
<dbReference type="EMBL" id="JACRSZ010000006">
    <property type="protein sequence ID" value="MBC8572906.1"/>
    <property type="molecule type" value="Genomic_DNA"/>
</dbReference>
<dbReference type="SMART" id="SM00388">
    <property type="entry name" value="HisKA"/>
    <property type="match status" value="1"/>
</dbReference>
<evidence type="ECO:0000259" key="9">
    <source>
        <dbReference type="PROSITE" id="PS50109"/>
    </source>
</evidence>
<keyword evidence="4" id="KW-0597">Phosphoprotein</keyword>
<dbReference type="SMART" id="SM00387">
    <property type="entry name" value="HATPase_c"/>
    <property type="match status" value="1"/>
</dbReference>
<dbReference type="EC" id="2.7.13.3" evidence="3"/>
<keyword evidence="5" id="KW-0808">Transferase</keyword>
<keyword evidence="8" id="KW-0812">Transmembrane</keyword>
<evidence type="ECO:0000256" key="4">
    <source>
        <dbReference type="ARBA" id="ARBA00022553"/>
    </source>
</evidence>
<evidence type="ECO:0000256" key="6">
    <source>
        <dbReference type="ARBA" id="ARBA00022777"/>
    </source>
</evidence>
<dbReference type="InterPro" id="IPR036890">
    <property type="entry name" value="HATPase_C_sf"/>
</dbReference>